<dbReference type="PIRSF" id="PIRSF036625">
    <property type="entry name" value="GAF_ANTAR"/>
    <property type="match status" value="1"/>
</dbReference>
<dbReference type="Gene3D" id="3.30.450.40">
    <property type="match status" value="1"/>
</dbReference>
<feature type="compositionally biased region" description="Basic and acidic residues" evidence="5">
    <location>
        <begin position="17"/>
        <end position="26"/>
    </location>
</feature>
<sequence length="260" mass="28187">MHDQEQGRSELSTDTQHIGDPERVGDRSQLAGPRAAFDELSRFVLGELSLTEVLQRVAELAKALIPDTREVSVTLLKENQRPETVVFTGSLASQLDERQYKKGFGPCLDAAVSGKTILVSTSDPDAAYPEFARVAQRSGVSHSLSVGLPVQLRTVGAINLYAASDRAFDEQSIELAETFAGYAAVAIANAALHRSTANAAAQMEAAMRSRSTIDQAIGIIMGRNRCSPEEGFSLLVTMSQRRNQKLRDIAQEIVSRIAQD</sequence>
<dbReference type="Gene3D" id="1.10.10.10">
    <property type="entry name" value="Winged helix-like DNA-binding domain superfamily/Winged helix DNA-binding domain"/>
    <property type="match status" value="1"/>
</dbReference>
<dbReference type="InterPro" id="IPR005561">
    <property type="entry name" value="ANTAR"/>
</dbReference>
<dbReference type="GO" id="GO:0003723">
    <property type="term" value="F:RNA binding"/>
    <property type="evidence" value="ECO:0007669"/>
    <property type="project" value="InterPro"/>
</dbReference>
<dbReference type="InterPro" id="IPR012074">
    <property type="entry name" value="GAF_ANTAR"/>
</dbReference>
<dbReference type="SMART" id="SM00065">
    <property type="entry name" value="GAF"/>
    <property type="match status" value="1"/>
</dbReference>
<accession>A0A6J4KFM6</accession>
<evidence type="ECO:0000256" key="1">
    <source>
        <dbReference type="ARBA" id="ARBA00022679"/>
    </source>
</evidence>
<evidence type="ECO:0000256" key="2">
    <source>
        <dbReference type="ARBA" id="ARBA00022777"/>
    </source>
</evidence>
<organism evidence="7">
    <name type="scientific">uncultured Friedmanniella sp</name>
    <dbReference type="NCBI Taxonomy" id="335381"/>
    <lineage>
        <taxon>Bacteria</taxon>
        <taxon>Bacillati</taxon>
        <taxon>Actinomycetota</taxon>
        <taxon>Actinomycetes</taxon>
        <taxon>Propionibacteriales</taxon>
        <taxon>Nocardioidaceae</taxon>
        <taxon>Friedmanniella</taxon>
        <taxon>environmental samples</taxon>
    </lineage>
</organism>
<evidence type="ECO:0000256" key="5">
    <source>
        <dbReference type="SAM" id="MobiDB-lite"/>
    </source>
</evidence>
<name>A0A6J4KFM6_9ACTN</name>
<dbReference type="PROSITE" id="PS50921">
    <property type="entry name" value="ANTAR"/>
    <property type="match status" value="1"/>
</dbReference>
<feature type="domain" description="ANTAR" evidence="6">
    <location>
        <begin position="193"/>
        <end position="254"/>
    </location>
</feature>
<feature type="region of interest" description="Disordered" evidence="5">
    <location>
        <begin position="1"/>
        <end position="29"/>
    </location>
</feature>
<dbReference type="InterPro" id="IPR003018">
    <property type="entry name" value="GAF"/>
</dbReference>
<keyword evidence="3" id="KW-0805">Transcription regulation</keyword>
<proteinExistence type="predicted"/>
<keyword evidence="2" id="KW-0418">Kinase</keyword>
<dbReference type="SUPFAM" id="SSF52172">
    <property type="entry name" value="CheY-like"/>
    <property type="match status" value="1"/>
</dbReference>
<evidence type="ECO:0000256" key="4">
    <source>
        <dbReference type="ARBA" id="ARBA00023163"/>
    </source>
</evidence>
<dbReference type="EMBL" id="CADCTT010000176">
    <property type="protein sequence ID" value="CAA9303578.1"/>
    <property type="molecule type" value="Genomic_DNA"/>
</dbReference>
<dbReference type="SUPFAM" id="SSF55781">
    <property type="entry name" value="GAF domain-like"/>
    <property type="match status" value="1"/>
</dbReference>
<keyword evidence="1" id="KW-0808">Transferase</keyword>
<dbReference type="InterPro" id="IPR029016">
    <property type="entry name" value="GAF-like_dom_sf"/>
</dbReference>
<dbReference type="SMART" id="SM01012">
    <property type="entry name" value="ANTAR"/>
    <property type="match status" value="1"/>
</dbReference>
<evidence type="ECO:0000256" key="3">
    <source>
        <dbReference type="ARBA" id="ARBA00023015"/>
    </source>
</evidence>
<evidence type="ECO:0000313" key="7">
    <source>
        <dbReference type="EMBL" id="CAA9303578.1"/>
    </source>
</evidence>
<evidence type="ECO:0000259" key="6">
    <source>
        <dbReference type="PROSITE" id="PS50921"/>
    </source>
</evidence>
<gene>
    <name evidence="7" type="ORF">AVDCRST_MAG61-1179</name>
</gene>
<dbReference type="Pfam" id="PF13185">
    <property type="entry name" value="GAF_2"/>
    <property type="match status" value="1"/>
</dbReference>
<keyword evidence="4" id="KW-0804">Transcription</keyword>
<dbReference type="GO" id="GO:0016301">
    <property type="term" value="F:kinase activity"/>
    <property type="evidence" value="ECO:0007669"/>
    <property type="project" value="UniProtKB-KW"/>
</dbReference>
<reference evidence="7" key="1">
    <citation type="submission" date="2020-02" db="EMBL/GenBank/DDBJ databases">
        <authorList>
            <person name="Meier V. D."/>
        </authorList>
    </citation>
    <scope>NUCLEOTIDE SEQUENCE</scope>
    <source>
        <strain evidence="7">AVDCRST_MAG61</strain>
    </source>
</reference>
<protein>
    <recommendedName>
        <fullName evidence="6">ANTAR domain-containing protein</fullName>
    </recommendedName>
</protein>
<dbReference type="InterPro" id="IPR011006">
    <property type="entry name" value="CheY-like_superfamily"/>
</dbReference>
<dbReference type="AlphaFoldDB" id="A0A6J4KFM6"/>
<dbReference type="Pfam" id="PF03861">
    <property type="entry name" value="ANTAR"/>
    <property type="match status" value="1"/>
</dbReference>
<dbReference type="InterPro" id="IPR036388">
    <property type="entry name" value="WH-like_DNA-bd_sf"/>
</dbReference>